<keyword evidence="11" id="KW-1185">Reference proteome</keyword>
<dbReference type="GO" id="GO:0097363">
    <property type="term" value="F:protein O-acetylglucosaminyltransferase activity"/>
    <property type="evidence" value="ECO:0007669"/>
    <property type="project" value="UniProtKB-EC"/>
</dbReference>
<keyword evidence="6" id="KW-0677">Repeat</keyword>
<keyword evidence="4" id="KW-0328">Glycosyltransferase</keyword>
<keyword evidence="5" id="KW-0808">Transferase</keyword>
<evidence type="ECO:0000256" key="5">
    <source>
        <dbReference type="ARBA" id="ARBA00022679"/>
    </source>
</evidence>
<evidence type="ECO:0000256" key="8">
    <source>
        <dbReference type="PROSITE-ProRule" id="PRU00339"/>
    </source>
</evidence>
<gene>
    <name evidence="10" type="ORF">AWB72_02951</name>
</gene>
<dbReference type="Pfam" id="PF13181">
    <property type="entry name" value="TPR_8"/>
    <property type="match status" value="2"/>
</dbReference>
<feature type="repeat" description="TPR" evidence="8">
    <location>
        <begin position="344"/>
        <end position="377"/>
    </location>
</feature>
<comment type="pathway">
    <text evidence="1">Protein modification; protein glycosylation.</text>
</comment>
<evidence type="ECO:0000256" key="6">
    <source>
        <dbReference type="ARBA" id="ARBA00022737"/>
    </source>
</evidence>
<evidence type="ECO:0000256" key="3">
    <source>
        <dbReference type="ARBA" id="ARBA00011970"/>
    </source>
</evidence>
<feature type="domain" description="O-GlcNAc transferase C-terminal" evidence="9">
    <location>
        <begin position="484"/>
        <end position="649"/>
    </location>
</feature>
<dbReference type="RefSeq" id="WP_052449646.1">
    <property type="nucleotide sequence ID" value="NZ_FCNV02000005.1"/>
</dbReference>
<evidence type="ECO:0000313" key="11">
    <source>
        <dbReference type="Proteomes" id="UP000198263"/>
    </source>
</evidence>
<comment type="caution">
    <text evidence="10">The sequence shown here is derived from an EMBL/GenBank/DDBJ whole genome shotgun (WGS) entry which is preliminary data.</text>
</comment>
<evidence type="ECO:0000256" key="7">
    <source>
        <dbReference type="ARBA" id="ARBA00022803"/>
    </source>
</evidence>
<dbReference type="Gene3D" id="1.25.40.10">
    <property type="entry name" value="Tetratricopeptide repeat domain"/>
    <property type="match status" value="5"/>
</dbReference>
<feature type="repeat" description="TPR" evidence="8">
    <location>
        <begin position="378"/>
        <end position="411"/>
    </location>
</feature>
<dbReference type="EMBL" id="FCNV02000005">
    <property type="protein sequence ID" value="SAL32633.1"/>
    <property type="molecule type" value="Genomic_DNA"/>
</dbReference>
<evidence type="ECO:0000313" key="10">
    <source>
        <dbReference type="EMBL" id="SAL32633.1"/>
    </source>
</evidence>
<proteinExistence type="inferred from homology"/>
<dbReference type="Gene3D" id="3.40.50.2000">
    <property type="entry name" value="Glycogen Phosphorylase B"/>
    <property type="match status" value="1"/>
</dbReference>
<evidence type="ECO:0000256" key="2">
    <source>
        <dbReference type="ARBA" id="ARBA00005386"/>
    </source>
</evidence>
<protein>
    <recommendedName>
        <fullName evidence="3">protein O-GlcNAc transferase</fullName>
        <ecNumber evidence="3">2.4.1.255</ecNumber>
    </recommendedName>
</protein>
<dbReference type="InterPro" id="IPR019734">
    <property type="entry name" value="TPR_rpt"/>
</dbReference>
<dbReference type="PANTHER" id="PTHR44835">
    <property type="entry name" value="UDP-N-ACETYLGLUCOSAMINE--PEPTIDE N-ACETYLGLUCOSAMINYLTRANSFERASE SPINDLY-RELATED"/>
    <property type="match status" value="1"/>
</dbReference>
<dbReference type="InterPro" id="IPR051939">
    <property type="entry name" value="Glycosyltr_41/O-GlcNAc_trsf"/>
</dbReference>
<dbReference type="InterPro" id="IPR029489">
    <property type="entry name" value="OGT/SEC/SPY_C"/>
</dbReference>
<name>A0A658QY28_9BURK</name>
<feature type="repeat" description="TPR" evidence="8">
    <location>
        <begin position="174"/>
        <end position="207"/>
    </location>
</feature>
<dbReference type="Gene3D" id="3.40.50.11380">
    <property type="match status" value="1"/>
</dbReference>
<dbReference type="SMART" id="SM00028">
    <property type="entry name" value="TPR"/>
    <property type="match status" value="13"/>
</dbReference>
<dbReference type="Pfam" id="PF14559">
    <property type="entry name" value="TPR_19"/>
    <property type="match status" value="2"/>
</dbReference>
<dbReference type="Pfam" id="PF13844">
    <property type="entry name" value="Glyco_transf_41"/>
    <property type="match status" value="2"/>
</dbReference>
<feature type="domain" description="O-GlcNAc transferase C-terminal" evidence="9">
    <location>
        <begin position="671"/>
        <end position="843"/>
    </location>
</feature>
<dbReference type="PANTHER" id="PTHR44835:SF1">
    <property type="entry name" value="PROTEIN O-GLCNAC TRANSFERASE"/>
    <property type="match status" value="1"/>
</dbReference>
<dbReference type="OrthoDB" id="101857at2"/>
<feature type="repeat" description="TPR" evidence="8">
    <location>
        <begin position="140"/>
        <end position="173"/>
    </location>
</feature>
<dbReference type="Pfam" id="PF13424">
    <property type="entry name" value="TPR_12"/>
    <property type="match status" value="1"/>
</dbReference>
<comment type="similarity">
    <text evidence="2">Belongs to the glycosyltransferase 41 family. O-GlcNAc transferase subfamily.</text>
</comment>
<accession>A0A658QY28</accession>
<feature type="repeat" description="TPR" evidence="8">
    <location>
        <begin position="208"/>
        <end position="241"/>
    </location>
</feature>
<feature type="repeat" description="TPR" evidence="8">
    <location>
        <begin position="106"/>
        <end position="139"/>
    </location>
</feature>
<evidence type="ECO:0000256" key="1">
    <source>
        <dbReference type="ARBA" id="ARBA00004922"/>
    </source>
</evidence>
<keyword evidence="7 8" id="KW-0802">TPR repeat</keyword>
<sequence>MHFHSHSYDTAAALYSNGDFEQALYALNSLIAVSAANPEALNLAAICCYRLNRLDDAERHWRRTIDDYPDHAGSYGNLANLLMSQGRVAEAESVYRRAISIRPDFSEAHYNLGNLLRQLGRPDEAEACLREAVRGRPDLAEAHYNLANLLSARGRFAEAEAAYRNATAARPDYAEAHNNLGNMLREEGRLDEARRALLRAVRARPGFEVAHHNLGLLLQQSGNYALALAFHRRATELRPDYVEAHCGAAHSLTSLGRFAEAEAAFRAALAIRADDADAFMGLARVQRELGRHDDAERAYRHVIALQPENADARACLADTLHAQRRPHEAEAAYRAALAMRPDNAEWHYNLGVLLGAEGRLAEADAAYRRVIALRPDHAHALTNLGRIVRDLDRLPEAESLLRQSIAICPDSAEAHNNLASVLKDMSRMDEAIDEFRRAVACAPDNECVHRNLNYALTYHAETPKEILDECLRFAARHEAPLLDAQVRYTNDRSPSRRLKIGYVAPDFRAHCQSMFTAPVLAQHDHASFEIVCYASVRQPDEITQLMRPMADVWRDVHTLDDAQLAQVIRDDGIDVLVDLTMHMASGRPLLFARRPAPVQVQWLAYPGTTGSRAIRYRLTDPWIDPPGQSTSERYSEQSVWLPETFWCFDPRVTSPDAPGVGPLPAERNGHITFGCLNNPCKASARPLRMWAAILAAVPDARFVLLAGAGPRERFGERLSALGVDMSRVRFVGYQDRVAYLRTYRDIDIGLDTFPYNGHTTSLDALWMGVPVPSRAGETSCSRAGLSLLMNLGLPELVAHDDDAYVDVVTRLANDRPRLAELRASLRTRLEASPMMNAPRFTRHLEDVYRRMWRAWCASPAG</sequence>
<dbReference type="AlphaFoldDB" id="A0A658QY28"/>
<evidence type="ECO:0000256" key="4">
    <source>
        <dbReference type="ARBA" id="ARBA00022676"/>
    </source>
</evidence>
<dbReference type="Proteomes" id="UP000198263">
    <property type="component" value="Unassembled WGS sequence"/>
</dbReference>
<dbReference type="PROSITE" id="PS50005">
    <property type="entry name" value="TPR"/>
    <property type="match status" value="9"/>
</dbReference>
<feature type="repeat" description="TPR" evidence="8">
    <location>
        <begin position="276"/>
        <end position="309"/>
    </location>
</feature>
<dbReference type="EC" id="2.4.1.255" evidence="3"/>
<dbReference type="Pfam" id="PF13432">
    <property type="entry name" value="TPR_16"/>
    <property type="match status" value="2"/>
</dbReference>
<feature type="repeat" description="TPR" evidence="8">
    <location>
        <begin position="72"/>
        <end position="105"/>
    </location>
</feature>
<feature type="repeat" description="TPR" evidence="8">
    <location>
        <begin position="412"/>
        <end position="445"/>
    </location>
</feature>
<evidence type="ECO:0000259" key="9">
    <source>
        <dbReference type="Pfam" id="PF13844"/>
    </source>
</evidence>
<dbReference type="InterPro" id="IPR011990">
    <property type="entry name" value="TPR-like_helical_dom_sf"/>
</dbReference>
<reference evidence="10 11" key="1">
    <citation type="submission" date="2016-01" db="EMBL/GenBank/DDBJ databases">
        <authorList>
            <person name="Peeters C."/>
        </authorList>
    </citation>
    <scope>NUCLEOTIDE SEQUENCE [LARGE SCALE GENOMIC DNA]</scope>
    <source>
        <strain evidence="10">LMG 29315</strain>
    </source>
</reference>
<dbReference type="SUPFAM" id="SSF53756">
    <property type="entry name" value="UDP-Glycosyltransferase/glycogen phosphorylase"/>
    <property type="match status" value="1"/>
</dbReference>
<organism evidence="10 11">
    <name type="scientific">Caballeronia concitans</name>
    <dbReference type="NCBI Taxonomy" id="1777133"/>
    <lineage>
        <taxon>Bacteria</taxon>
        <taxon>Pseudomonadati</taxon>
        <taxon>Pseudomonadota</taxon>
        <taxon>Betaproteobacteria</taxon>
        <taxon>Burkholderiales</taxon>
        <taxon>Burkholderiaceae</taxon>
        <taxon>Caballeronia</taxon>
    </lineage>
</organism>
<dbReference type="SUPFAM" id="SSF48452">
    <property type="entry name" value="TPR-like"/>
    <property type="match status" value="2"/>
</dbReference>